<evidence type="ECO:0000256" key="1">
    <source>
        <dbReference type="ARBA" id="ARBA00006594"/>
    </source>
</evidence>
<evidence type="ECO:0000313" key="7">
    <source>
        <dbReference type="EMBL" id="MBD1367560.1"/>
    </source>
</evidence>
<keyword evidence="8" id="KW-1185">Reference proteome</keyword>
<dbReference type="Gene3D" id="1.10.1020.10">
    <property type="entry name" value="Adenine-specific Methyltransferase, Domain 2"/>
    <property type="match status" value="1"/>
</dbReference>
<comment type="similarity">
    <text evidence="1">Belongs to the N(4)/N(6)-methyltransferase family.</text>
</comment>
<sequence>MKELELNIPSKAQPFLRWAGGKTWLTKYLSKVKGFNYNDYYEPFLGGAATFFYLTPKKKSYLSDLNAELIETYITIQINVDGVIEKLQHFKNEEIAYYEARDAIFTTDTEKAARFIYLNQHSFNGIHRVNSSGKYNVPYGFRKKNYINIENLKKASLALANTTILTGDFYSILDNLRPRDLVFLDPPYTVSHNNNGFIAYNEKIFSLNDQVRLSKMIDEIKSKGAFYILTNAAHKTIDEIFEKGDTKLELLRGSTIGGAKAKRGQTSEYIFTNIDI</sequence>
<dbReference type="InterPro" id="IPR012327">
    <property type="entry name" value="MeTrfase_D12"/>
</dbReference>
<proteinExistence type="inferred from homology"/>
<evidence type="ECO:0000256" key="5">
    <source>
        <dbReference type="ARBA" id="ARBA00022691"/>
    </source>
</evidence>
<dbReference type="InterPro" id="IPR023095">
    <property type="entry name" value="Ade_MeTrfase_dom_2"/>
</dbReference>
<organism evidence="7 8">
    <name type="scientific">Mucilaginibacter pankratovii</name>
    <dbReference type="NCBI Taxonomy" id="2772110"/>
    <lineage>
        <taxon>Bacteria</taxon>
        <taxon>Pseudomonadati</taxon>
        <taxon>Bacteroidota</taxon>
        <taxon>Sphingobacteriia</taxon>
        <taxon>Sphingobacteriales</taxon>
        <taxon>Sphingobacteriaceae</taxon>
        <taxon>Mucilaginibacter</taxon>
    </lineage>
</organism>
<dbReference type="SUPFAM" id="SSF53335">
    <property type="entry name" value="S-adenosyl-L-methionine-dependent methyltransferases"/>
    <property type="match status" value="1"/>
</dbReference>
<dbReference type="PIRSF" id="PIRSF000398">
    <property type="entry name" value="M_m6A_EcoRV"/>
    <property type="match status" value="1"/>
</dbReference>
<name>A0ABR7WZ53_9SPHI</name>
<dbReference type="PRINTS" id="PR00505">
    <property type="entry name" value="D12N6MTFRASE"/>
</dbReference>
<dbReference type="Gene3D" id="3.40.50.150">
    <property type="entry name" value="Vaccinia Virus protein VP39"/>
    <property type="match status" value="1"/>
</dbReference>
<evidence type="ECO:0000256" key="6">
    <source>
        <dbReference type="ARBA" id="ARBA00047942"/>
    </source>
</evidence>
<dbReference type="EMBL" id="JACWMY010000023">
    <property type="protein sequence ID" value="MBD1367560.1"/>
    <property type="molecule type" value="Genomic_DNA"/>
</dbReference>
<dbReference type="GO" id="GO:0032259">
    <property type="term" value="P:methylation"/>
    <property type="evidence" value="ECO:0007669"/>
    <property type="project" value="UniProtKB-KW"/>
</dbReference>
<dbReference type="Proteomes" id="UP000606600">
    <property type="component" value="Unassembled WGS sequence"/>
</dbReference>
<dbReference type="InterPro" id="IPR029063">
    <property type="entry name" value="SAM-dependent_MTases_sf"/>
</dbReference>
<evidence type="ECO:0000313" key="8">
    <source>
        <dbReference type="Proteomes" id="UP000606600"/>
    </source>
</evidence>
<dbReference type="NCBIfam" id="TIGR00571">
    <property type="entry name" value="dam"/>
    <property type="match status" value="1"/>
</dbReference>
<dbReference type="RefSeq" id="WP_191192193.1">
    <property type="nucleotide sequence ID" value="NZ_JACWMY010000023.1"/>
</dbReference>
<dbReference type="EC" id="2.1.1.72" evidence="2"/>
<evidence type="ECO:0000256" key="3">
    <source>
        <dbReference type="ARBA" id="ARBA00022603"/>
    </source>
</evidence>
<keyword evidence="5" id="KW-0949">S-adenosyl-L-methionine</keyword>
<keyword evidence="4 7" id="KW-0808">Transferase</keyword>
<comment type="catalytic activity">
    <reaction evidence="6">
        <text>a 2'-deoxyadenosine in DNA + S-adenosyl-L-methionine = an N(6)-methyl-2'-deoxyadenosine in DNA + S-adenosyl-L-homocysteine + H(+)</text>
        <dbReference type="Rhea" id="RHEA:15197"/>
        <dbReference type="Rhea" id="RHEA-COMP:12418"/>
        <dbReference type="Rhea" id="RHEA-COMP:12419"/>
        <dbReference type="ChEBI" id="CHEBI:15378"/>
        <dbReference type="ChEBI" id="CHEBI:57856"/>
        <dbReference type="ChEBI" id="CHEBI:59789"/>
        <dbReference type="ChEBI" id="CHEBI:90615"/>
        <dbReference type="ChEBI" id="CHEBI:90616"/>
        <dbReference type="EC" id="2.1.1.72"/>
    </reaction>
</comment>
<dbReference type="PANTHER" id="PTHR30481">
    <property type="entry name" value="DNA ADENINE METHYLASE"/>
    <property type="match status" value="1"/>
</dbReference>
<keyword evidence="3 7" id="KW-0489">Methyltransferase</keyword>
<dbReference type="InterPro" id="IPR012263">
    <property type="entry name" value="M_m6A_EcoRV"/>
</dbReference>
<comment type="caution">
    <text evidence="7">The sequence shown here is derived from an EMBL/GenBank/DDBJ whole genome shotgun (WGS) entry which is preliminary data.</text>
</comment>
<evidence type="ECO:0000256" key="4">
    <source>
        <dbReference type="ARBA" id="ARBA00022679"/>
    </source>
</evidence>
<reference evidence="7 8" key="1">
    <citation type="submission" date="2020-09" db="EMBL/GenBank/DDBJ databases">
        <title>Novel species of Mucilaginibacter isolated from a glacier on the Tibetan Plateau.</title>
        <authorList>
            <person name="Liu Q."/>
            <person name="Xin Y.-H."/>
        </authorList>
    </citation>
    <scope>NUCLEOTIDE SEQUENCE [LARGE SCALE GENOMIC DNA]</scope>
    <source>
        <strain evidence="7 8">ZT4R22</strain>
    </source>
</reference>
<dbReference type="GO" id="GO:0009007">
    <property type="term" value="F:site-specific DNA-methyltransferase (adenine-specific) activity"/>
    <property type="evidence" value="ECO:0007669"/>
    <property type="project" value="UniProtKB-EC"/>
</dbReference>
<protein>
    <recommendedName>
        <fullName evidence="2">site-specific DNA-methyltransferase (adenine-specific)</fullName>
        <ecNumber evidence="2">2.1.1.72</ecNumber>
    </recommendedName>
</protein>
<gene>
    <name evidence="7" type="ORF">IDJ77_27375</name>
</gene>
<evidence type="ECO:0000256" key="2">
    <source>
        <dbReference type="ARBA" id="ARBA00011900"/>
    </source>
</evidence>
<dbReference type="Pfam" id="PF02086">
    <property type="entry name" value="MethyltransfD12"/>
    <property type="match status" value="1"/>
</dbReference>
<accession>A0ABR7WZ53</accession>
<dbReference type="PANTHER" id="PTHR30481:SF3">
    <property type="entry name" value="DNA ADENINE METHYLASE"/>
    <property type="match status" value="1"/>
</dbReference>